<dbReference type="GO" id="GO:0004672">
    <property type="term" value="F:protein kinase activity"/>
    <property type="evidence" value="ECO:0007669"/>
    <property type="project" value="InterPro"/>
</dbReference>
<dbReference type="PANTHER" id="PTHR47974">
    <property type="entry name" value="OS07G0415500 PROTEIN"/>
    <property type="match status" value="1"/>
</dbReference>
<feature type="compositionally biased region" description="Low complexity" evidence="7">
    <location>
        <begin position="281"/>
        <end position="298"/>
    </location>
</feature>
<keyword evidence="5 8" id="KW-0472">Membrane</keyword>
<evidence type="ECO:0000256" key="4">
    <source>
        <dbReference type="ARBA" id="ARBA00022989"/>
    </source>
</evidence>
<evidence type="ECO:0000256" key="1">
    <source>
        <dbReference type="ARBA" id="ARBA00004167"/>
    </source>
</evidence>
<dbReference type="AlphaFoldDB" id="A0AA88WRS4"/>
<evidence type="ECO:0000256" key="2">
    <source>
        <dbReference type="ARBA" id="ARBA00022692"/>
    </source>
</evidence>
<proteinExistence type="predicted"/>
<evidence type="ECO:0000256" key="7">
    <source>
        <dbReference type="SAM" id="MobiDB-lite"/>
    </source>
</evidence>
<dbReference type="Gene3D" id="3.30.200.20">
    <property type="entry name" value="Phosphorylase Kinase, domain 1"/>
    <property type="match status" value="1"/>
</dbReference>
<keyword evidence="4 8" id="KW-1133">Transmembrane helix</keyword>
<keyword evidence="11" id="KW-1185">Reference proteome</keyword>
<sequence length="314" mass="34198">MTTAPVWWIKDGKASLHMQAAPKNGFDSFSSSDQFSSFNSMVKWSVIASVGVVMTAAVVAIVLAIIDCLKKAGSTSAIYTRLATNIMGNGPKIPSSQDIIAPARTTNYPDFSTELGSGGYGVVFKGEFPGGEQVVVKVLKKNSDTVVQAQFMAEISTMGRTYHVNLVRLYGFCFDPKMTALVYEFMENGSLDTFLFRGNQAIEWQKLQEIAIGTAKGIAYLHEECHQGIIHYDIKPENYRPEARPKMSTVVKMLEGGVEINPPHNPFEHLETALVSVSSKLSDSSTSTTEASTSSSFTPMQGPLDIELNTVTID</sequence>
<name>A0AA88WRS4_9ASTE</name>
<keyword evidence="6" id="KW-0067">ATP-binding</keyword>
<dbReference type="InterPro" id="IPR017441">
    <property type="entry name" value="Protein_kinase_ATP_BS"/>
</dbReference>
<organism evidence="10 11">
    <name type="scientific">Escallonia herrerae</name>
    <dbReference type="NCBI Taxonomy" id="1293975"/>
    <lineage>
        <taxon>Eukaryota</taxon>
        <taxon>Viridiplantae</taxon>
        <taxon>Streptophyta</taxon>
        <taxon>Embryophyta</taxon>
        <taxon>Tracheophyta</taxon>
        <taxon>Spermatophyta</taxon>
        <taxon>Magnoliopsida</taxon>
        <taxon>eudicotyledons</taxon>
        <taxon>Gunneridae</taxon>
        <taxon>Pentapetalae</taxon>
        <taxon>asterids</taxon>
        <taxon>campanulids</taxon>
        <taxon>Escalloniales</taxon>
        <taxon>Escalloniaceae</taxon>
        <taxon>Escallonia</taxon>
    </lineage>
</organism>
<protein>
    <recommendedName>
        <fullName evidence="9">Protein kinase domain-containing protein</fullName>
    </recommendedName>
</protein>
<keyword evidence="2 8" id="KW-0812">Transmembrane</keyword>
<gene>
    <name evidence="10" type="ORF">RJ639_036424</name>
</gene>
<dbReference type="GO" id="GO:0005524">
    <property type="term" value="F:ATP binding"/>
    <property type="evidence" value="ECO:0007669"/>
    <property type="project" value="UniProtKB-UniRule"/>
</dbReference>
<evidence type="ECO:0000313" key="10">
    <source>
        <dbReference type="EMBL" id="KAK3032407.1"/>
    </source>
</evidence>
<keyword evidence="6" id="KW-0547">Nucleotide-binding</keyword>
<evidence type="ECO:0000256" key="8">
    <source>
        <dbReference type="SAM" id="Phobius"/>
    </source>
</evidence>
<dbReference type="EMBL" id="JAVXUP010000270">
    <property type="protein sequence ID" value="KAK3032407.1"/>
    <property type="molecule type" value="Genomic_DNA"/>
</dbReference>
<dbReference type="InterPro" id="IPR001245">
    <property type="entry name" value="Ser-Thr/Tyr_kinase_cat_dom"/>
</dbReference>
<dbReference type="PROSITE" id="PS00107">
    <property type="entry name" value="PROTEIN_KINASE_ATP"/>
    <property type="match status" value="1"/>
</dbReference>
<evidence type="ECO:0000256" key="6">
    <source>
        <dbReference type="PROSITE-ProRule" id="PRU10141"/>
    </source>
</evidence>
<dbReference type="GO" id="GO:0016020">
    <property type="term" value="C:membrane"/>
    <property type="evidence" value="ECO:0007669"/>
    <property type="project" value="UniProtKB-SubCell"/>
</dbReference>
<keyword evidence="3" id="KW-0732">Signal</keyword>
<evidence type="ECO:0000256" key="3">
    <source>
        <dbReference type="ARBA" id="ARBA00022729"/>
    </source>
</evidence>
<dbReference type="PANTHER" id="PTHR47974:SF9">
    <property type="entry name" value="RECEPTOR-LIKE SERINE_THREONINE-PROTEIN KINASE"/>
    <property type="match status" value="1"/>
</dbReference>
<comment type="caution">
    <text evidence="10">The sequence shown here is derived from an EMBL/GenBank/DDBJ whole genome shotgun (WGS) entry which is preliminary data.</text>
</comment>
<feature type="region of interest" description="Disordered" evidence="7">
    <location>
        <begin position="281"/>
        <end position="301"/>
    </location>
</feature>
<dbReference type="Pfam" id="PF07714">
    <property type="entry name" value="PK_Tyr_Ser-Thr"/>
    <property type="match status" value="1"/>
</dbReference>
<accession>A0AA88WRS4</accession>
<reference evidence="10" key="1">
    <citation type="submission" date="2022-12" db="EMBL/GenBank/DDBJ databases">
        <title>Draft genome assemblies for two species of Escallonia (Escalloniales).</title>
        <authorList>
            <person name="Chanderbali A."/>
            <person name="Dervinis C."/>
            <person name="Anghel I."/>
            <person name="Soltis D."/>
            <person name="Soltis P."/>
            <person name="Zapata F."/>
        </authorList>
    </citation>
    <scope>NUCLEOTIDE SEQUENCE</scope>
    <source>
        <strain evidence="10">UCBG64.0493</strain>
        <tissue evidence="10">Leaf</tissue>
    </source>
</reference>
<dbReference type="InterPro" id="IPR011009">
    <property type="entry name" value="Kinase-like_dom_sf"/>
</dbReference>
<feature type="domain" description="Protein kinase" evidence="9">
    <location>
        <begin position="109"/>
        <end position="314"/>
    </location>
</feature>
<evidence type="ECO:0000256" key="5">
    <source>
        <dbReference type="ARBA" id="ARBA00023136"/>
    </source>
</evidence>
<dbReference type="PROSITE" id="PS50011">
    <property type="entry name" value="PROTEIN_KINASE_DOM"/>
    <property type="match status" value="1"/>
</dbReference>
<dbReference type="Gene3D" id="1.10.510.10">
    <property type="entry name" value="Transferase(Phosphotransferase) domain 1"/>
    <property type="match status" value="1"/>
</dbReference>
<comment type="subcellular location">
    <subcellularLocation>
        <location evidence="1">Membrane</location>
        <topology evidence="1">Single-pass membrane protein</topology>
    </subcellularLocation>
</comment>
<dbReference type="SUPFAM" id="SSF56112">
    <property type="entry name" value="Protein kinase-like (PK-like)"/>
    <property type="match status" value="1"/>
</dbReference>
<dbReference type="InterPro" id="IPR000719">
    <property type="entry name" value="Prot_kinase_dom"/>
</dbReference>
<dbReference type="Proteomes" id="UP001188597">
    <property type="component" value="Unassembled WGS sequence"/>
</dbReference>
<evidence type="ECO:0000259" key="9">
    <source>
        <dbReference type="PROSITE" id="PS50011"/>
    </source>
</evidence>
<feature type="transmembrane region" description="Helical" evidence="8">
    <location>
        <begin position="44"/>
        <end position="66"/>
    </location>
</feature>
<dbReference type="SMART" id="SM00220">
    <property type="entry name" value="S_TKc"/>
    <property type="match status" value="1"/>
</dbReference>
<feature type="binding site" evidence="6">
    <location>
        <position position="137"/>
    </location>
    <ligand>
        <name>ATP</name>
        <dbReference type="ChEBI" id="CHEBI:30616"/>
    </ligand>
</feature>
<evidence type="ECO:0000313" key="11">
    <source>
        <dbReference type="Proteomes" id="UP001188597"/>
    </source>
</evidence>